<evidence type="ECO:0000256" key="12">
    <source>
        <dbReference type="ARBA" id="ARBA00023316"/>
    </source>
</evidence>
<dbReference type="GO" id="GO:0005524">
    <property type="term" value="F:ATP binding"/>
    <property type="evidence" value="ECO:0007669"/>
    <property type="project" value="UniProtKB-UniRule"/>
</dbReference>
<dbReference type="GO" id="GO:0008360">
    <property type="term" value="P:regulation of cell shape"/>
    <property type="evidence" value="ECO:0007669"/>
    <property type="project" value="UniProtKB-KW"/>
</dbReference>
<dbReference type="RefSeq" id="WP_013907060.1">
    <property type="nucleotide sequence ID" value="NC_015681.1"/>
</dbReference>
<dbReference type="KEGG" id="tid:Thein_0433"/>
<evidence type="ECO:0000256" key="10">
    <source>
        <dbReference type="ARBA" id="ARBA00022984"/>
    </source>
</evidence>
<dbReference type="Gene3D" id="3.90.190.20">
    <property type="entry name" value="Mur ligase, C-terminal domain"/>
    <property type="match status" value="1"/>
</dbReference>
<dbReference type="InterPro" id="IPR036615">
    <property type="entry name" value="Mur_ligase_C_dom_sf"/>
</dbReference>
<dbReference type="STRING" id="667014.Thein_0433"/>
<keyword evidence="15" id="KW-1133">Transmembrane helix</keyword>
<evidence type="ECO:0000256" key="7">
    <source>
        <dbReference type="ARBA" id="ARBA00022741"/>
    </source>
</evidence>
<keyword evidence="10 14" id="KW-0573">Peptidoglycan synthesis</keyword>
<proteinExistence type="inferred from homology"/>
<evidence type="ECO:0000256" key="15">
    <source>
        <dbReference type="SAM" id="Phobius"/>
    </source>
</evidence>
<keyword evidence="7 14" id="KW-0547">Nucleotide-binding</keyword>
<dbReference type="Proteomes" id="UP000006793">
    <property type="component" value="Chromosome"/>
</dbReference>
<dbReference type="GO" id="GO:0051301">
    <property type="term" value="P:cell division"/>
    <property type="evidence" value="ECO:0007669"/>
    <property type="project" value="UniProtKB-KW"/>
</dbReference>
<feature type="transmembrane region" description="Helical" evidence="15">
    <location>
        <begin position="7"/>
        <end position="25"/>
    </location>
</feature>
<evidence type="ECO:0000259" key="16">
    <source>
        <dbReference type="Pfam" id="PF01225"/>
    </source>
</evidence>
<dbReference type="OrthoDB" id="9804126at2"/>
<keyword evidence="12 14" id="KW-0961">Cell wall biogenesis/degradation</keyword>
<gene>
    <name evidence="14" type="primary">murC</name>
    <name evidence="19" type="ordered locus">Thein_0433</name>
</gene>
<dbReference type="GO" id="GO:0071555">
    <property type="term" value="P:cell wall organization"/>
    <property type="evidence" value="ECO:0007669"/>
    <property type="project" value="UniProtKB-KW"/>
</dbReference>
<keyword evidence="11 14" id="KW-0131">Cell cycle</keyword>
<evidence type="ECO:0000256" key="8">
    <source>
        <dbReference type="ARBA" id="ARBA00022840"/>
    </source>
</evidence>
<dbReference type="InterPro" id="IPR050061">
    <property type="entry name" value="MurCDEF_pg_biosynth"/>
</dbReference>
<keyword evidence="4 14" id="KW-0963">Cytoplasm</keyword>
<evidence type="ECO:0000256" key="3">
    <source>
        <dbReference type="ARBA" id="ARBA00012211"/>
    </source>
</evidence>
<dbReference type="PANTHER" id="PTHR43445">
    <property type="entry name" value="UDP-N-ACETYLMURAMATE--L-ALANINE LIGASE-RELATED"/>
    <property type="match status" value="1"/>
</dbReference>
<comment type="function">
    <text evidence="14">Cell wall formation.</text>
</comment>
<dbReference type="SUPFAM" id="SSF53623">
    <property type="entry name" value="MurD-like peptide ligases, catalytic domain"/>
    <property type="match status" value="1"/>
</dbReference>
<dbReference type="PANTHER" id="PTHR43445:SF3">
    <property type="entry name" value="UDP-N-ACETYLMURAMATE--L-ALANINE LIGASE"/>
    <property type="match status" value="1"/>
</dbReference>
<dbReference type="FunCoup" id="F8AAP3">
    <property type="interactions" value="283"/>
</dbReference>
<evidence type="ECO:0000256" key="4">
    <source>
        <dbReference type="ARBA" id="ARBA00022490"/>
    </source>
</evidence>
<dbReference type="AlphaFoldDB" id="F8AAP3"/>
<evidence type="ECO:0000313" key="19">
    <source>
        <dbReference type="EMBL" id="AEH44315.1"/>
    </source>
</evidence>
<dbReference type="InterPro" id="IPR000713">
    <property type="entry name" value="Mur_ligase_N"/>
</dbReference>
<dbReference type="GO" id="GO:0009252">
    <property type="term" value="P:peptidoglycan biosynthetic process"/>
    <property type="evidence" value="ECO:0007669"/>
    <property type="project" value="UniProtKB-UniRule"/>
</dbReference>
<keyword evidence="15" id="KW-0812">Transmembrane</keyword>
<sequence>MREYKRVHFIGIGGIGMSGLARLLLRLGFDVSGSDLNASETTRMLAEEGAIVYYGHHPKQVEGAELVVYSSAVSEDNPEIKRARELGLKVVPRAQMLVEIMALHRHNLVVTGAHGKTTTTSMLASVLTKGGLSPTVVVGGKVNGFDGNAWLGEEREYLLAEADESDGSFLRMTPEHAIITNIDKEHLDFYRDFGEILEAFVRFVDQVKGKVIVCLDDPGVKKLLKRKPSAKYLTYGFEEQAFYRARVIKEGARSVFAVFENDKILGEVVVPFPGKHNILNALATVALARTLEISFKDIRKGLSDFKGVRRRFDLKGKAGDILVFDDYAHHPREIETTIAAFKKSFPKRRLVILFQPHRYTRTKALFDDFIKCFDEADVLLVTEIYPASEKPIAGITGEKLAEALARRRKGPTYFVSGEGLALARALDVLKPGDVFVTMGAGNVYRLGEKLLEELGLREREVA</sequence>
<feature type="domain" description="Mur ligase C-terminal" evidence="17">
    <location>
        <begin position="310"/>
        <end position="441"/>
    </location>
</feature>
<keyword evidence="5 14" id="KW-0436">Ligase</keyword>
<feature type="binding site" evidence="14">
    <location>
        <begin position="112"/>
        <end position="118"/>
    </location>
    <ligand>
        <name>ATP</name>
        <dbReference type="ChEBI" id="CHEBI:30616"/>
    </ligand>
</feature>
<comment type="catalytic activity">
    <reaction evidence="13 14">
        <text>UDP-N-acetyl-alpha-D-muramate + L-alanine + ATP = UDP-N-acetyl-alpha-D-muramoyl-L-alanine + ADP + phosphate + H(+)</text>
        <dbReference type="Rhea" id="RHEA:23372"/>
        <dbReference type="ChEBI" id="CHEBI:15378"/>
        <dbReference type="ChEBI" id="CHEBI:30616"/>
        <dbReference type="ChEBI" id="CHEBI:43474"/>
        <dbReference type="ChEBI" id="CHEBI:57972"/>
        <dbReference type="ChEBI" id="CHEBI:70757"/>
        <dbReference type="ChEBI" id="CHEBI:83898"/>
        <dbReference type="ChEBI" id="CHEBI:456216"/>
        <dbReference type="EC" id="6.3.2.8"/>
    </reaction>
</comment>
<dbReference type="SUPFAM" id="SSF53244">
    <property type="entry name" value="MurD-like peptide ligases, peptide-binding domain"/>
    <property type="match status" value="1"/>
</dbReference>
<feature type="domain" description="Mur ligase N-terminal catalytic" evidence="16">
    <location>
        <begin position="7"/>
        <end position="104"/>
    </location>
</feature>
<dbReference type="InterPro" id="IPR004101">
    <property type="entry name" value="Mur_ligase_C"/>
</dbReference>
<keyword evidence="9 14" id="KW-0133">Cell shape</keyword>
<comment type="pathway">
    <text evidence="2 14">Cell wall biogenesis; peptidoglycan biosynthesis.</text>
</comment>
<dbReference type="UniPathway" id="UPA00219"/>
<accession>F8AAP3</accession>
<evidence type="ECO:0000256" key="1">
    <source>
        <dbReference type="ARBA" id="ARBA00004496"/>
    </source>
</evidence>
<dbReference type="InterPro" id="IPR013221">
    <property type="entry name" value="Mur_ligase_cen"/>
</dbReference>
<dbReference type="PaxDb" id="667014-Thein_0433"/>
<reference evidence="20" key="1">
    <citation type="submission" date="2011-04" db="EMBL/GenBank/DDBJ databases">
        <title>The complete genome of Thermodesulfatator indicus DSM 15286.</title>
        <authorList>
            <person name="Lucas S."/>
            <person name="Copeland A."/>
            <person name="Lapidus A."/>
            <person name="Bruce D."/>
            <person name="Goodwin L."/>
            <person name="Pitluck S."/>
            <person name="Peters L."/>
            <person name="Kyrpides N."/>
            <person name="Mavromatis K."/>
            <person name="Pagani I."/>
            <person name="Ivanova N."/>
            <person name="Saunders L."/>
            <person name="Detter J.C."/>
            <person name="Tapia R."/>
            <person name="Han C."/>
            <person name="Land M."/>
            <person name="Hauser L."/>
            <person name="Markowitz V."/>
            <person name="Cheng J.-F."/>
            <person name="Hugenholtz P."/>
            <person name="Woyke T."/>
            <person name="Wu D."/>
            <person name="Spring S."/>
            <person name="Schroeder M."/>
            <person name="Brambilla E."/>
            <person name="Klenk H.-P."/>
            <person name="Eisen J.A."/>
        </authorList>
    </citation>
    <scope>NUCLEOTIDE SEQUENCE [LARGE SCALE GENOMIC DNA]</scope>
    <source>
        <strain evidence="20">DSM 15286 / JCM 11887 / CIR29812</strain>
    </source>
</reference>
<keyword evidence="6 14" id="KW-0132">Cell division</keyword>
<feature type="domain" description="Mur ligase central" evidence="18">
    <location>
        <begin position="110"/>
        <end position="288"/>
    </location>
</feature>
<dbReference type="Pfam" id="PF01225">
    <property type="entry name" value="Mur_ligase"/>
    <property type="match status" value="1"/>
</dbReference>
<dbReference type="SUPFAM" id="SSF51984">
    <property type="entry name" value="MurCD N-terminal domain"/>
    <property type="match status" value="1"/>
</dbReference>
<evidence type="ECO:0000313" key="20">
    <source>
        <dbReference type="Proteomes" id="UP000006793"/>
    </source>
</evidence>
<dbReference type="HAMAP" id="MF_00046">
    <property type="entry name" value="MurC"/>
    <property type="match status" value="1"/>
</dbReference>
<keyword evidence="20" id="KW-1185">Reference proteome</keyword>
<evidence type="ECO:0000256" key="6">
    <source>
        <dbReference type="ARBA" id="ARBA00022618"/>
    </source>
</evidence>
<dbReference type="Gene3D" id="3.40.1190.10">
    <property type="entry name" value="Mur-like, catalytic domain"/>
    <property type="match status" value="1"/>
</dbReference>
<dbReference type="Pfam" id="PF02875">
    <property type="entry name" value="Mur_ligase_C"/>
    <property type="match status" value="1"/>
</dbReference>
<dbReference type="EMBL" id="CP002683">
    <property type="protein sequence ID" value="AEH44315.1"/>
    <property type="molecule type" value="Genomic_DNA"/>
</dbReference>
<dbReference type="Pfam" id="PF08245">
    <property type="entry name" value="Mur_ligase_M"/>
    <property type="match status" value="1"/>
</dbReference>
<organism evidence="19 20">
    <name type="scientific">Thermodesulfatator indicus (strain DSM 15286 / JCM 11887 / CIR29812)</name>
    <dbReference type="NCBI Taxonomy" id="667014"/>
    <lineage>
        <taxon>Bacteria</taxon>
        <taxon>Pseudomonadati</taxon>
        <taxon>Thermodesulfobacteriota</taxon>
        <taxon>Thermodesulfobacteria</taxon>
        <taxon>Thermodesulfobacteriales</taxon>
        <taxon>Thermodesulfatatoraceae</taxon>
        <taxon>Thermodesulfatator</taxon>
    </lineage>
</organism>
<evidence type="ECO:0000256" key="11">
    <source>
        <dbReference type="ARBA" id="ARBA00023306"/>
    </source>
</evidence>
<evidence type="ECO:0000259" key="18">
    <source>
        <dbReference type="Pfam" id="PF08245"/>
    </source>
</evidence>
<dbReference type="InterPro" id="IPR005758">
    <property type="entry name" value="UDP-N-AcMur_Ala_ligase_MurC"/>
</dbReference>
<dbReference type="InParanoid" id="F8AAP3"/>
<dbReference type="EC" id="6.3.2.8" evidence="3 14"/>
<keyword evidence="15" id="KW-0472">Membrane</keyword>
<protein>
    <recommendedName>
        <fullName evidence="3 14">UDP-N-acetylmuramate--L-alanine ligase</fullName>
        <ecNumber evidence="3 14">6.3.2.8</ecNumber>
    </recommendedName>
    <alternativeName>
        <fullName evidence="14">UDP-N-acetylmuramoyl-L-alanine synthetase</fullName>
    </alternativeName>
</protein>
<evidence type="ECO:0000259" key="17">
    <source>
        <dbReference type="Pfam" id="PF02875"/>
    </source>
</evidence>
<dbReference type="InterPro" id="IPR036565">
    <property type="entry name" value="Mur-like_cat_sf"/>
</dbReference>
<reference evidence="19 20" key="2">
    <citation type="journal article" date="2012" name="Stand. Genomic Sci.">
        <title>Complete genome sequence of the thermophilic sulfate-reducing ocean bacterium Thermodesulfatator indicus type strain (CIR29812(T)).</title>
        <authorList>
            <person name="Anderson I."/>
            <person name="Saunders E."/>
            <person name="Lapidus A."/>
            <person name="Nolan M."/>
            <person name="Lucas S."/>
            <person name="Tice H."/>
            <person name="Del Rio T.G."/>
            <person name="Cheng J.F."/>
            <person name="Han C."/>
            <person name="Tapia R."/>
            <person name="Goodwin L.A."/>
            <person name="Pitluck S."/>
            <person name="Liolios K."/>
            <person name="Mavromatis K."/>
            <person name="Pagani I."/>
            <person name="Ivanova N."/>
            <person name="Mikhailova N."/>
            <person name="Pati A."/>
            <person name="Chen A."/>
            <person name="Palaniappan K."/>
            <person name="Land M."/>
            <person name="Hauser L."/>
            <person name="Jeffries C.D."/>
            <person name="Chang Y.J."/>
            <person name="Brambilla E.M."/>
            <person name="Rohde M."/>
            <person name="Spring S."/>
            <person name="Goker M."/>
            <person name="Detter J.C."/>
            <person name="Woyke T."/>
            <person name="Bristow J."/>
            <person name="Eisen J.A."/>
            <person name="Markowitz V."/>
            <person name="Hugenholtz P."/>
            <person name="Kyrpides N.C."/>
            <person name="Klenk H.P."/>
        </authorList>
    </citation>
    <scope>NUCLEOTIDE SEQUENCE [LARGE SCALE GENOMIC DNA]</scope>
    <source>
        <strain evidence="20">DSM 15286 / JCM 11887 / CIR29812</strain>
    </source>
</reference>
<comment type="subcellular location">
    <subcellularLocation>
        <location evidence="1 14">Cytoplasm</location>
    </subcellularLocation>
</comment>
<dbReference type="Gene3D" id="3.40.50.720">
    <property type="entry name" value="NAD(P)-binding Rossmann-like Domain"/>
    <property type="match status" value="1"/>
</dbReference>
<evidence type="ECO:0000256" key="2">
    <source>
        <dbReference type="ARBA" id="ARBA00004752"/>
    </source>
</evidence>
<comment type="similarity">
    <text evidence="14">Belongs to the MurCDEF family.</text>
</comment>
<evidence type="ECO:0000256" key="14">
    <source>
        <dbReference type="HAMAP-Rule" id="MF_00046"/>
    </source>
</evidence>
<name>F8AAP3_THEID</name>
<dbReference type="GO" id="GO:0008763">
    <property type="term" value="F:UDP-N-acetylmuramate-L-alanine ligase activity"/>
    <property type="evidence" value="ECO:0007669"/>
    <property type="project" value="UniProtKB-UniRule"/>
</dbReference>
<dbReference type="GO" id="GO:0005737">
    <property type="term" value="C:cytoplasm"/>
    <property type="evidence" value="ECO:0007669"/>
    <property type="project" value="UniProtKB-SubCell"/>
</dbReference>
<dbReference type="NCBIfam" id="TIGR01082">
    <property type="entry name" value="murC"/>
    <property type="match status" value="1"/>
</dbReference>
<evidence type="ECO:0000256" key="9">
    <source>
        <dbReference type="ARBA" id="ARBA00022960"/>
    </source>
</evidence>
<evidence type="ECO:0000256" key="13">
    <source>
        <dbReference type="ARBA" id="ARBA00047833"/>
    </source>
</evidence>
<evidence type="ECO:0000256" key="5">
    <source>
        <dbReference type="ARBA" id="ARBA00022598"/>
    </source>
</evidence>
<dbReference type="PATRIC" id="fig|667014.3.peg.450"/>
<keyword evidence="8 14" id="KW-0067">ATP-binding</keyword>
<dbReference type="HOGENOM" id="CLU_028104_2_1_0"/>
<dbReference type="eggNOG" id="COG0773">
    <property type="taxonomic scope" value="Bacteria"/>
</dbReference>